<dbReference type="PANTHER" id="PTHR13483:SF11">
    <property type="entry name" value="ZINC FINGER HIT DOMAIN-CONTAINING PROTEIN 3"/>
    <property type="match status" value="1"/>
</dbReference>
<evidence type="ECO:0000256" key="5">
    <source>
        <dbReference type="ARBA" id="ARBA00049654"/>
    </source>
</evidence>
<dbReference type="InterPro" id="IPR007529">
    <property type="entry name" value="Znf_HIT"/>
</dbReference>
<dbReference type="GO" id="GO:0048254">
    <property type="term" value="P:snoRNA localization"/>
    <property type="evidence" value="ECO:0007669"/>
    <property type="project" value="TreeGrafter"/>
</dbReference>
<feature type="compositionally biased region" description="Basic and acidic residues" evidence="7">
    <location>
        <begin position="275"/>
        <end position="290"/>
    </location>
</feature>
<name>A0AB34KH29_9PEZI</name>
<dbReference type="RefSeq" id="XP_069227159.1">
    <property type="nucleotide sequence ID" value="XM_069376715.1"/>
</dbReference>
<organism evidence="9 10">
    <name type="scientific">Cladosporium halotolerans</name>
    <dbReference type="NCBI Taxonomy" id="1052096"/>
    <lineage>
        <taxon>Eukaryota</taxon>
        <taxon>Fungi</taxon>
        <taxon>Dikarya</taxon>
        <taxon>Ascomycota</taxon>
        <taxon>Pezizomycotina</taxon>
        <taxon>Dothideomycetes</taxon>
        <taxon>Dothideomycetidae</taxon>
        <taxon>Cladosporiales</taxon>
        <taxon>Cladosporiaceae</taxon>
        <taxon>Cladosporium</taxon>
    </lineage>
</organism>
<dbReference type="PANTHER" id="PTHR13483">
    <property type="entry name" value="BOX C_D SNORNA PROTEIN 1-RELATED"/>
    <property type="match status" value="1"/>
</dbReference>
<evidence type="ECO:0000256" key="1">
    <source>
        <dbReference type="ARBA" id="ARBA00022723"/>
    </source>
</evidence>
<dbReference type="GO" id="GO:0070761">
    <property type="term" value="C:pre-snoRNP complex"/>
    <property type="evidence" value="ECO:0007669"/>
    <property type="project" value="TreeGrafter"/>
</dbReference>
<dbReference type="SUPFAM" id="SSF144232">
    <property type="entry name" value="HIT/MYND zinc finger-like"/>
    <property type="match status" value="1"/>
</dbReference>
<keyword evidence="2 6" id="KW-0863">Zinc-finger</keyword>
<dbReference type="GO" id="GO:0008270">
    <property type="term" value="F:zinc ion binding"/>
    <property type="evidence" value="ECO:0007669"/>
    <property type="project" value="UniProtKB-UniRule"/>
</dbReference>
<feature type="compositionally biased region" description="Basic and acidic residues" evidence="7">
    <location>
        <begin position="194"/>
        <end position="208"/>
    </location>
</feature>
<feature type="compositionally biased region" description="Basic and acidic residues" evidence="7">
    <location>
        <begin position="84"/>
        <end position="93"/>
    </location>
</feature>
<proteinExistence type="inferred from homology"/>
<feature type="compositionally biased region" description="Polar residues" evidence="7">
    <location>
        <begin position="219"/>
        <end position="248"/>
    </location>
</feature>
<feature type="region of interest" description="Disordered" evidence="7">
    <location>
        <begin position="84"/>
        <end position="114"/>
    </location>
</feature>
<gene>
    <name evidence="9" type="ORF">WHR41_08111</name>
</gene>
<evidence type="ECO:0000256" key="6">
    <source>
        <dbReference type="PROSITE-ProRule" id="PRU00453"/>
    </source>
</evidence>
<dbReference type="CDD" id="cd23023">
    <property type="entry name" value="zf-HIT_BCD1"/>
    <property type="match status" value="1"/>
</dbReference>
<dbReference type="InterPro" id="IPR051639">
    <property type="entry name" value="BCD1"/>
</dbReference>
<comment type="function">
    <text evidence="4">Required for box C/D snoRNAs accumulation involved in snoRNA processing, snoRNA transport to the nucleolus and ribosome biogenesis.</text>
</comment>
<dbReference type="EMBL" id="JAAQHG020000029">
    <property type="protein sequence ID" value="KAL1584053.1"/>
    <property type="molecule type" value="Genomic_DNA"/>
</dbReference>
<evidence type="ECO:0000256" key="3">
    <source>
        <dbReference type="ARBA" id="ARBA00022833"/>
    </source>
</evidence>
<evidence type="ECO:0000256" key="4">
    <source>
        <dbReference type="ARBA" id="ARBA00049598"/>
    </source>
</evidence>
<protein>
    <recommendedName>
        <fullName evidence="8">HIT-type domain-containing protein</fullName>
    </recommendedName>
</protein>
<dbReference type="Proteomes" id="UP000803884">
    <property type="component" value="Unassembled WGS sequence"/>
</dbReference>
<dbReference type="GeneID" id="96009553"/>
<evidence type="ECO:0000259" key="8">
    <source>
        <dbReference type="PROSITE" id="PS51083"/>
    </source>
</evidence>
<dbReference type="GO" id="GO:0000463">
    <property type="term" value="P:maturation of LSU-rRNA from tricistronic rRNA transcript (SSU-rRNA, 5.8S rRNA, LSU-rRNA)"/>
    <property type="evidence" value="ECO:0007669"/>
    <property type="project" value="TreeGrafter"/>
</dbReference>
<comment type="caution">
    <text evidence="9">The sequence shown here is derived from an EMBL/GenBank/DDBJ whole genome shotgun (WGS) entry which is preliminary data.</text>
</comment>
<keyword evidence="1" id="KW-0479">Metal-binding</keyword>
<keyword evidence="3" id="KW-0862">Zinc</keyword>
<feature type="domain" description="HIT-type" evidence="8">
    <location>
        <begin position="12"/>
        <end position="46"/>
    </location>
</feature>
<sequence length="403" mass="45069">MSDQPQSLAELCSICYTEKPKYRCPRCKTQTCSLTCYKRHQQRASCNGQRDPAAYLKRSEWATPSGIDRDYNYLKSVERHVDRTGQDVRERGINTRQPGRGGPERGSAGNRKVSKAWMPGSALQKYLTENDVRVEKAPVGMSRQKTNLTRVTHKGNVMWTVEWIEGDGRKSVDDDSSEGRPIKDLWGEVMAKRLNAEKGKKRKREAEKQPALPKPSAQEAEQGQPNEAELQQLQPSQAETNHDQQTSIPAGETPNEPLTDPDSNPPKSAEQTQDESNRPEEKMEDARPGKSEHFYLVKPFTASKATVLVPINADQTLTACLKRQTVLEYPTIYVLPEAADALPEGFQLEAEYVKLQKAEEAEVEGLMQKTNQSTGGALNATQEEEKSLDANSILDMLKRDVGV</sequence>
<accession>A0AB34KH29</accession>
<reference evidence="9 10" key="1">
    <citation type="journal article" date="2020" name="Microbiol. Resour. Announc.">
        <title>Draft Genome Sequence of a Cladosporium Species Isolated from the Mesophotic Ascidian Didemnum maculosum.</title>
        <authorList>
            <person name="Gioti A."/>
            <person name="Siaperas R."/>
            <person name="Nikolaivits E."/>
            <person name="Le Goff G."/>
            <person name="Ouazzani J."/>
            <person name="Kotoulas G."/>
            <person name="Topakas E."/>
        </authorList>
    </citation>
    <scope>NUCLEOTIDE SEQUENCE [LARGE SCALE GENOMIC DNA]</scope>
    <source>
        <strain evidence="9 10">TM138-S3</strain>
    </source>
</reference>
<feature type="compositionally biased region" description="Polar residues" evidence="7">
    <location>
        <begin position="261"/>
        <end position="271"/>
    </location>
</feature>
<dbReference type="Pfam" id="PF04438">
    <property type="entry name" value="zf-HIT"/>
    <property type="match status" value="1"/>
</dbReference>
<evidence type="ECO:0000313" key="9">
    <source>
        <dbReference type="EMBL" id="KAL1584053.1"/>
    </source>
</evidence>
<dbReference type="GO" id="GO:0000492">
    <property type="term" value="P:box C/D snoRNP assembly"/>
    <property type="evidence" value="ECO:0007669"/>
    <property type="project" value="TreeGrafter"/>
</dbReference>
<dbReference type="Pfam" id="PF25790">
    <property type="entry name" value="BCD1"/>
    <property type="match status" value="1"/>
</dbReference>
<comment type="similarity">
    <text evidence="5">Belongs to the BCD1 family.</text>
</comment>
<dbReference type="AlphaFoldDB" id="A0AB34KH29"/>
<dbReference type="GO" id="GO:0005634">
    <property type="term" value="C:nucleus"/>
    <property type="evidence" value="ECO:0007669"/>
    <property type="project" value="TreeGrafter"/>
</dbReference>
<dbReference type="InterPro" id="IPR057721">
    <property type="entry name" value="BCD1_alpha/beta"/>
</dbReference>
<dbReference type="PROSITE" id="PS51083">
    <property type="entry name" value="ZF_HIT"/>
    <property type="match status" value="1"/>
</dbReference>
<dbReference type="Gene3D" id="3.30.60.190">
    <property type="match status" value="1"/>
</dbReference>
<keyword evidence="10" id="KW-1185">Reference proteome</keyword>
<evidence type="ECO:0000256" key="2">
    <source>
        <dbReference type="ARBA" id="ARBA00022771"/>
    </source>
</evidence>
<feature type="region of interest" description="Disordered" evidence="7">
    <location>
        <begin position="194"/>
        <end position="290"/>
    </location>
</feature>
<evidence type="ECO:0000256" key="7">
    <source>
        <dbReference type="SAM" id="MobiDB-lite"/>
    </source>
</evidence>
<evidence type="ECO:0000313" key="10">
    <source>
        <dbReference type="Proteomes" id="UP000803884"/>
    </source>
</evidence>